<dbReference type="Gramene" id="Psat04G0526200-T1">
    <property type="protein sequence ID" value="KAI5421762.1"/>
    <property type="gene ID" value="KIW84_045262"/>
</dbReference>
<keyword evidence="2" id="KW-0812">Transmembrane</keyword>
<dbReference type="GO" id="GO:0042254">
    <property type="term" value="P:ribosome biogenesis"/>
    <property type="evidence" value="ECO:0007669"/>
    <property type="project" value="TreeGrafter"/>
</dbReference>
<name>A0A9D5ARI5_PEA</name>
<accession>A0A9D5ARI5</accession>
<feature type="transmembrane region" description="Helical" evidence="2">
    <location>
        <begin position="9"/>
        <end position="27"/>
    </location>
</feature>
<evidence type="ECO:0000313" key="3">
    <source>
        <dbReference type="EMBL" id="KAI5421762.1"/>
    </source>
</evidence>
<dbReference type="AlphaFoldDB" id="A0A9D5ARI5"/>
<keyword evidence="4" id="KW-1185">Reference proteome</keyword>
<proteinExistence type="predicted"/>
<comment type="caution">
    <text evidence="3">The sequence shown here is derived from an EMBL/GenBank/DDBJ whole genome shotgun (WGS) entry which is preliminary data.</text>
</comment>
<protein>
    <submittedName>
        <fullName evidence="3">Uncharacterized protein</fullName>
    </submittedName>
</protein>
<feature type="transmembrane region" description="Helical" evidence="2">
    <location>
        <begin position="39"/>
        <end position="61"/>
    </location>
</feature>
<sequence length="283" mass="30473">MTVRKISKLFMSSTLFIWNGIIVTLLLGESSFPHPLVLILKALIPIGHAFILVSTLCLICASSNAGVMIQITFSMAFNGHTWMQLRSFGLRLHRRIRFVFCFEWEDEDVPAAGGAPPPPVSAADSTVAGGAPPPPVSAANSAANTARIEAQAHGNVAMEEAARATDAKERANVECAATADSAARDAVDRGRKGLKLIKRHCQSLVSAVFNIIVHLQSPHIFYVNLRRKTVAGTPDPGSAILMCVEVLTTVSRKHGLFSMDVCHVGHMLHIPATTPTQETTMCK</sequence>
<dbReference type="PANTHER" id="PTHR15682:SF2">
    <property type="entry name" value="UNHEALTHY RIBOSOME BIOGENESIS PROTEIN 2 HOMOLOG"/>
    <property type="match status" value="1"/>
</dbReference>
<feature type="region of interest" description="Disordered" evidence="1">
    <location>
        <begin position="111"/>
        <end position="142"/>
    </location>
</feature>
<dbReference type="EMBL" id="JAMSHJ010000004">
    <property type="protein sequence ID" value="KAI5421762.1"/>
    <property type="molecule type" value="Genomic_DNA"/>
</dbReference>
<evidence type="ECO:0000256" key="1">
    <source>
        <dbReference type="SAM" id="MobiDB-lite"/>
    </source>
</evidence>
<evidence type="ECO:0000313" key="4">
    <source>
        <dbReference type="Proteomes" id="UP001058974"/>
    </source>
</evidence>
<keyword evidence="2" id="KW-0472">Membrane</keyword>
<dbReference type="Proteomes" id="UP001058974">
    <property type="component" value="Chromosome 4"/>
</dbReference>
<feature type="compositionally biased region" description="Low complexity" evidence="1">
    <location>
        <begin position="121"/>
        <end position="130"/>
    </location>
</feature>
<gene>
    <name evidence="3" type="ORF">KIW84_045262</name>
</gene>
<dbReference type="InterPro" id="IPR052609">
    <property type="entry name" value="Ribosome_Biogenesis_Reg"/>
</dbReference>
<dbReference type="GO" id="GO:0005730">
    <property type="term" value="C:nucleolus"/>
    <property type="evidence" value="ECO:0007669"/>
    <property type="project" value="TreeGrafter"/>
</dbReference>
<dbReference type="PANTHER" id="PTHR15682">
    <property type="entry name" value="UNHEALTHY RIBOSOME BIOGENESIS PROTEIN 2 HOMOLOG"/>
    <property type="match status" value="1"/>
</dbReference>
<keyword evidence="2" id="KW-1133">Transmembrane helix</keyword>
<organism evidence="3 4">
    <name type="scientific">Pisum sativum</name>
    <name type="common">Garden pea</name>
    <name type="synonym">Lathyrus oleraceus</name>
    <dbReference type="NCBI Taxonomy" id="3888"/>
    <lineage>
        <taxon>Eukaryota</taxon>
        <taxon>Viridiplantae</taxon>
        <taxon>Streptophyta</taxon>
        <taxon>Embryophyta</taxon>
        <taxon>Tracheophyta</taxon>
        <taxon>Spermatophyta</taxon>
        <taxon>Magnoliopsida</taxon>
        <taxon>eudicotyledons</taxon>
        <taxon>Gunneridae</taxon>
        <taxon>Pentapetalae</taxon>
        <taxon>rosids</taxon>
        <taxon>fabids</taxon>
        <taxon>Fabales</taxon>
        <taxon>Fabaceae</taxon>
        <taxon>Papilionoideae</taxon>
        <taxon>50 kb inversion clade</taxon>
        <taxon>NPAAA clade</taxon>
        <taxon>Hologalegina</taxon>
        <taxon>IRL clade</taxon>
        <taxon>Fabeae</taxon>
        <taxon>Lathyrus</taxon>
    </lineage>
</organism>
<evidence type="ECO:0000256" key="2">
    <source>
        <dbReference type="SAM" id="Phobius"/>
    </source>
</evidence>
<reference evidence="3 4" key="1">
    <citation type="journal article" date="2022" name="Nat. Genet.">
        <title>Improved pea reference genome and pan-genome highlight genomic features and evolutionary characteristics.</title>
        <authorList>
            <person name="Yang T."/>
            <person name="Liu R."/>
            <person name="Luo Y."/>
            <person name="Hu S."/>
            <person name="Wang D."/>
            <person name="Wang C."/>
            <person name="Pandey M.K."/>
            <person name="Ge S."/>
            <person name="Xu Q."/>
            <person name="Li N."/>
            <person name="Li G."/>
            <person name="Huang Y."/>
            <person name="Saxena R.K."/>
            <person name="Ji Y."/>
            <person name="Li M."/>
            <person name="Yan X."/>
            <person name="He Y."/>
            <person name="Liu Y."/>
            <person name="Wang X."/>
            <person name="Xiang C."/>
            <person name="Varshney R.K."/>
            <person name="Ding H."/>
            <person name="Gao S."/>
            <person name="Zong X."/>
        </authorList>
    </citation>
    <scope>NUCLEOTIDE SEQUENCE [LARGE SCALE GENOMIC DNA]</scope>
    <source>
        <strain evidence="3 4">cv. Zhongwan 6</strain>
    </source>
</reference>